<dbReference type="RefSeq" id="WP_173635346.1">
    <property type="nucleotide sequence ID" value="NZ_CP054212.1"/>
</dbReference>
<sequence length="358" mass="39545">MTEKLKRLQQALADWQVDALLLTRRDNIAWLTEGASYYVVERAESGVASLLITADAVTLIAPDNELPRILAEEPLPFAAKTLSYPWYVSRQQTMASLAIPRLGSDTPLPGAKDLEPAMVIARCGLNKNERQRFAELGRETAEIVEAIARGVSAGVSEQEIEARILHDCLARAIRPVCTLIAVDERIAAYKHPTPGPTRLRQQLLITLGAERQGLNVSLTRMVHIGEPSEQARQRLRAVAEIHADIMVASRAERSWQAIFTDVQAAYARHGHAEGWQVHHQGGPAGYGCRDFIVTPESEGALHVNQALAWNPTLSGVKSEDTALLTTEGLSWLTRTGNWPMMTLTRGEARREFADWLVV</sequence>
<feature type="domain" description="Peptidase M24" evidence="1">
    <location>
        <begin position="135"/>
        <end position="325"/>
    </location>
</feature>
<dbReference type="InterPro" id="IPR000994">
    <property type="entry name" value="Pept_M24"/>
</dbReference>
<proteinExistence type="predicted"/>
<keyword evidence="4" id="KW-1185">Reference proteome</keyword>
<dbReference type="SUPFAM" id="SSF55920">
    <property type="entry name" value="Creatinase/aminopeptidase"/>
    <property type="match status" value="1"/>
</dbReference>
<accession>A0A6M8UNJ4</accession>
<dbReference type="PANTHER" id="PTHR46112">
    <property type="entry name" value="AMINOPEPTIDASE"/>
    <property type="match status" value="1"/>
</dbReference>
<name>A0A6M8UNJ4_9GAMM</name>
<evidence type="ECO:0000259" key="2">
    <source>
        <dbReference type="Pfam" id="PF01321"/>
    </source>
</evidence>
<dbReference type="PANTHER" id="PTHR46112:SF2">
    <property type="entry name" value="XAA-PRO AMINOPEPTIDASE P-RELATED"/>
    <property type="match status" value="1"/>
</dbReference>
<dbReference type="Pfam" id="PF00557">
    <property type="entry name" value="Peptidase_M24"/>
    <property type="match status" value="1"/>
</dbReference>
<reference evidence="3 4" key="1">
    <citation type="submission" date="2020-06" db="EMBL/GenBank/DDBJ databases">
        <title>Genome sequence of Paramixta manurensis strain PD-1.</title>
        <authorList>
            <person name="Lee C.W."/>
            <person name="Kim J."/>
        </authorList>
    </citation>
    <scope>NUCLEOTIDE SEQUENCE [LARGE SCALE GENOMIC DNA]</scope>
    <source>
        <strain evidence="3 4">PD-1</strain>
    </source>
</reference>
<dbReference type="EMBL" id="CP054212">
    <property type="protein sequence ID" value="QKJ88492.1"/>
    <property type="molecule type" value="Genomic_DNA"/>
</dbReference>
<evidence type="ECO:0000313" key="3">
    <source>
        <dbReference type="EMBL" id="QKJ88492.1"/>
    </source>
</evidence>
<dbReference type="CDD" id="cd01066">
    <property type="entry name" value="APP_MetAP"/>
    <property type="match status" value="1"/>
</dbReference>
<evidence type="ECO:0000313" key="4">
    <source>
        <dbReference type="Proteomes" id="UP000505325"/>
    </source>
</evidence>
<evidence type="ECO:0000259" key="1">
    <source>
        <dbReference type="Pfam" id="PF00557"/>
    </source>
</evidence>
<protein>
    <submittedName>
        <fullName evidence="3">M24 family metallopeptidase</fullName>
    </submittedName>
</protein>
<dbReference type="Gene3D" id="3.40.350.10">
    <property type="entry name" value="Creatinase/prolidase N-terminal domain"/>
    <property type="match status" value="1"/>
</dbReference>
<dbReference type="Pfam" id="PF01321">
    <property type="entry name" value="Creatinase_N"/>
    <property type="match status" value="1"/>
</dbReference>
<dbReference type="Gene3D" id="3.90.230.10">
    <property type="entry name" value="Creatinase/methionine aminopeptidase superfamily"/>
    <property type="match status" value="1"/>
</dbReference>
<dbReference type="KEGG" id="pmak:PMPD1_3576"/>
<gene>
    <name evidence="3" type="ORF">PMPD1_3576</name>
</gene>
<dbReference type="InterPro" id="IPR000587">
    <property type="entry name" value="Creatinase_N"/>
</dbReference>
<dbReference type="SUPFAM" id="SSF53092">
    <property type="entry name" value="Creatinase/prolidase N-terminal domain"/>
    <property type="match status" value="1"/>
</dbReference>
<dbReference type="AlphaFoldDB" id="A0A6M8UNJ4"/>
<organism evidence="3 4">
    <name type="scientific">Paramixta manurensis</name>
    <dbReference type="NCBI Taxonomy" id="2740817"/>
    <lineage>
        <taxon>Bacteria</taxon>
        <taxon>Pseudomonadati</taxon>
        <taxon>Pseudomonadota</taxon>
        <taxon>Gammaproteobacteria</taxon>
        <taxon>Enterobacterales</taxon>
        <taxon>Erwiniaceae</taxon>
        <taxon>Paramixta</taxon>
    </lineage>
</organism>
<dbReference type="Proteomes" id="UP000505325">
    <property type="component" value="Chromosome"/>
</dbReference>
<dbReference type="InterPro" id="IPR036005">
    <property type="entry name" value="Creatinase/aminopeptidase-like"/>
</dbReference>
<dbReference type="InterPro" id="IPR050659">
    <property type="entry name" value="Peptidase_M24B"/>
</dbReference>
<feature type="domain" description="Creatinase N-terminal" evidence="2">
    <location>
        <begin position="5"/>
        <end position="73"/>
    </location>
</feature>
<dbReference type="InterPro" id="IPR029149">
    <property type="entry name" value="Creatin/AminoP/Spt16_N"/>
</dbReference>